<accession>A0A6V8KL60</accession>
<dbReference type="PANTHER" id="PTHR43806">
    <property type="entry name" value="PEPTIDASE S8"/>
    <property type="match status" value="1"/>
</dbReference>
<comment type="similarity">
    <text evidence="1 5">Belongs to the peptidase S8 family.</text>
</comment>
<proteinExistence type="inferred from homology"/>
<feature type="domain" description="Peptidase S8/S53" evidence="7">
    <location>
        <begin position="178"/>
        <end position="417"/>
    </location>
</feature>
<dbReference type="GO" id="GO:0004252">
    <property type="term" value="F:serine-type endopeptidase activity"/>
    <property type="evidence" value="ECO:0007669"/>
    <property type="project" value="UniProtKB-UniRule"/>
</dbReference>
<dbReference type="PRINTS" id="PR00723">
    <property type="entry name" value="SUBTILISIN"/>
</dbReference>
<keyword evidence="3 5" id="KW-0378">Hydrolase</keyword>
<feature type="active site" description="Charge relay system" evidence="5">
    <location>
        <position position="187"/>
    </location>
</feature>
<organism evidence="8 9">
    <name type="scientific">Phytohabitans houttuyneae</name>
    <dbReference type="NCBI Taxonomy" id="1076126"/>
    <lineage>
        <taxon>Bacteria</taxon>
        <taxon>Bacillati</taxon>
        <taxon>Actinomycetota</taxon>
        <taxon>Actinomycetes</taxon>
        <taxon>Micromonosporales</taxon>
        <taxon>Micromonosporaceae</taxon>
    </lineage>
</organism>
<dbReference type="PROSITE" id="PS00138">
    <property type="entry name" value="SUBTILASE_SER"/>
    <property type="match status" value="1"/>
</dbReference>
<dbReference type="Gene3D" id="3.40.50.200">
    <property type="entry name" value="Peptidase S8/S53 domain"/>
    <property type="match status" value="1"/>
</dbReference>
<name>A0A6V8KL60_9ACTN</name>
<feature type="active site" description="Charge relay system" evidence="5">
    <location>
        <position position="224"/>
    </location>
</feature>
<dbReference type="GO" id="GO:0006508">
    <property type="term" value="P:proteolysis"/>
    <property type="evidence" value="ECO:0007669"/>
    <property type="project" value="UniProtKB-KW"/>
</dbReference>
<dbReference type="RefSeq" id="WP_173068593.1">
    <property type="nucleotide sequence ID" value="NZ_BAABGO010000004.1"/>
</dbReference>
<dbReference type="GO" id="GO:0005615">
    <property type="term" value="C:extracellular space"/>
    <property type="evidence" value="ECO:0007669"/>
    <property type="project" value="TreeGrafter"/>
</dbReference>
<keyword evidence="9" id="KW-1185">Reference proteome</keyword>
<evidence type="ECO:0000256" key="2">
    <source>
        <dbReference type="ARBA" id="ARBA00022670"/>
    </source>
</evidence>
<evidence type="ECO:0000256" key="6">
    <source>
        <dbReference type="SAM" id="MobiDB-lite"/>
    </source>
</evidence>
<dbReference type="AlphaFoldDB" id="A0A6V8KL60"/>
<protein>
    <recommendedName>
        <fullName evidence="7">Peptidase S8/S53 domain-containing protein</fullName>
    </recommendedName>
</protein>
<evidence type="ECO:0000256" key="1">
    <source>
        <dbReference type="ARBA" id="ARBA00011073"/>
    </source>
</evidence>
<evidence type="ECO:0000256" key="5">
    <source>
        <dbReference type="PROSITE-ProRule" id="PRU01240"/>
    </source>
</evidence>
<reference evidence="8 9" key="1">
    <citation type="submission" date="2020-03" db="EMBL/GenBank/DDBJ databases">
        <title>Whole genome shotgun sequence of Phytohabitans houttuyneae NBRC 108639.</title>
        <authorList>
            <person name="Komaki H."/>
            <person name="Tamura T."/>
        </authorList>
    </citation>
    <scope>NUCLEOTIDE SEQUENCE [LARGE SCALE GENOMIC DNA]</scope>
    <source>
        <strain evidence="8 9">NBRC 108639</strain>
    </source>
</reference>
<dbReference type="InterPro" id="IPR000209">
    <property type="entry name" value="Peptidase_S8/S53_dom"/>
</dbReference>
<dbReference type="PROSITE" id="PS51892">
    <property type="entry name" value="SUBTILASE"/>
    <property type="match status" value="1"/>
</dbReference>
<dbReference type="InterPro" id="IPR023828">
    <property type="entry name" value="Peptidase_S8_Ser-AS"/>
</dbReference>
<dbReference type="Pfam" id="PF00082">
    <property type="entry name" value="Peptidase_S8"/>
    <property type="match status" value="1"/>
</dbReference>
<feature type="active site" description="Charge relay system" evidence="5">
    <location>
        <position position="398"/>
    </location>
</feature>
<feature type="region of interest" description="Disordered" evidence="6">
    <location>
        <begin position="71"/>
        <end position="94"/>
    </location>
</feature>
<evidence type="ECO:0000313" key="9">
    <source>
        <dbReference type="Proteomes" id="UP000482800"/>
    </source>
</evidence>
<evidence type="ECO:0000256" key="3">
    <source>
        <dbReference type="ARBA" id="ARBA00022801"/>
    </source>
</evidence>
<dbReference type="InterPro" id="IPR036852">
    <property type="entry name" value="Peptidase_S8/S53_dom_sf"/>
</dbReference>
<evidence type="ECO:0000259" key="7">
    <source>
        <dbReference type="Pfam" id="PF00082"/>
    </source>
</evidence>
<dbReference type="PANTHER" id="PTHR43806:SF11">
    <property type="entry name" value="CEREVISIN-RELATED"/>
    <property type="match status" value="1"/>
</dbReference>
<evidence type="ECO:0000256" key="4">
    <source>
        <dbReference type="ARBA" id="ARBA00022825"/>
    </source>
</evidence>
<dbReference type="SUPFAM" id="SSF52743">
    <property type="entry name" value="Subtilisin-like"/>
    <property type="match status" value="1"/>
</dbReference>
<comment type="caution">
    <text evidence="8">The sequence shown here is derived from an EMBL/GenBank/DDBJ whole genome shotgun (WGS) entry which is preliminary data.</text>
</comment>
<dbReference type="CDD" id="cd00306">
    <property type="entry name" value="Peptidases_S8_S53"/>
    <property type="match status" value="1"/>
</dbReference>
<reference evidence="8 9" key="2">
    <citation type="submission" date="2020-03" db="EMBL/GenBank/DDBJ databases">
        <authorList>
            <person name="Ichikawa N."/>
            <person name="Kimura A."/>
            <person name="Kitahashi Y."/>
            <person name="Uohara A."/>
        </authorList>
    </citation>
    <scope>NUCLEOTIDE SEQUENCE [LARGE SCALE GENOMIC DNA]</scope>
    <source>
        <strain evidence="8 9">NBRC 108639</strain>
    </source>
</reference>
<dbReference type="EMBL" id="BLPF01000003">
    <property type="protein sequence ID" value="GFJ84594.1"/>
    <property type="molecule type" value="Genomic_DNA"/>
</dbReference>
<dbReference type="InterPro" id="IPR015500">
    <property type="entry name" value="Peptidase_S8_subtilisin-rel"/>
</dbReference>
<evidence type="ECO:0000313" key="8">
    <source>
        <dbReference type="EMBL" id="GFJ84594.1"/>
    </source>
</evidence>
<sequence length="444" mass="47517">MAEKPAGKSRSIQQIQTDHAVRALGGADEVGVRRDGETGEIQYLYRKGCILVREEAVPHVRSILDRYEESVRGRRDYGDRDRDDRTDPPPARERDRIEQVVNGVRLVWLRGLETHDALDLVREGNEEFDIPGLGAGWAAPDHAVHIAGDAGHCPATEPEPIGPGGAPYPPMSADPAAGAGVKVVVVDTGLDTELTANPFWMRGVTGERDPLVRPGRVLDPYAGHGTFIAGLVRAMAPRAEVHVLSLFARGGATWESTLVQNLDRAVAAEYPDVISMSAGTRAYAGGLLAFKVWGEERLRHHKGIALVVAAGNDGDRTFFWPAAAPFTVSVGALGTDWRSRAEFSNFGGWVDVYAPGTDLVNAFPDGKFTYQEPPNIPPTLPQARVETFAGLAMWSGTSFSTPIVAGMIAARMSRTGENGRDAAAALLAQARAQAVPGVGAVLLP</sequence>
<dbReference type="InterPro" id="IPR050131">
    <property type="entry name" value="Peptidase_S8_subtilisin-like"/>
</dbReference>
<gene>
    <name evidence="8" type="ORF">Phou_087740</name>
</gene>
<keyword evidence="4 5" id="KW-0720">Serine protease</keyword>
<keyword evidence="2 5" id="KW-0645">Protease</keyword>
<dbReference type="Proteomes" id="UP000482800">
    <property type="component" value="Unassembled WGS sequence"/>
</dbReference>